<reference evidence="1 2" key="1">
    <citation type="submission" date="2016-10" db="EMBL/GenBank/DDBJ databases">
        <authorList>
            <person name="de Groot N.N."/>
        </authorList>
    </citation>
    <scope>NUCLEOTIDE SEQUENCE [LARGE SCALE GENOMIC DNA]</scope>
    <source>
        <strain evidence="1 2">LMG 27731</strain>
    </source>
</reference>
<accession>A0A1I7EQY0</accession>
<protein>
    <submittedName>
        <fullName evidence="1">Uncharacterized protein</fullName>
    </submittedName>
</protein>
<evidence type="ECO:0000313" key="2">
    <source>
        <dbReference type="Proteomes" id="UP000198844"/>
    </source>
</evidence>
<dbReference type="EMBL" id="FPBH01000052">
    <property type="protein sequence ID" value="SFU26325.1"/>
    <property type="molecule type" value="Genomic_DNA"/>
</dbReference>
<dbReference type="AlphaFoldDB" id="A0A1I7EQY0"/>
<sequence length="107" mass="12112">MTSPSPRCTSQVAPWKLERCRDLSGTACTVFSTKVEELVVAYVREYLAHDGGSAEIHCSPHSVSFKFAPIARRNLCSNEIERRFCTCQSIRFQMPGLLVLTSRRQFL</sequence>
<proteinExistence type="predicted"/>
<organism evidence="1 2">
    <name type="scientific">Paraburkholderia aspalathi</name>
    <dbReference type="NCBI Taxonomy" id="1324617"/>
    <lineage>
        <taxon>Bacteria</taxon>
        <taxon>Pseudomonadati</taxon>
        <taxon>Pseudomonadota</taxon>
        <taxon>Betaproteobacteria</taxon>
        <taxon>Burkholderiales</taxon>
        <taxon>Burkholderiaceae</taxon>
        <taxon>Paraburkholderia</taxon>
    </lineage>
</organism>
<evidence type="ECO:0000313" key="1">
    <source>
        <dbReference type="EMBL" id="SFU26325.1"/>
    </source>
</evidence>
<dbReference type="Proteomes" id="UP000198844">
    <property type="component" value="Unassembled WGS sequence"/>
</dbReference>
<name>A0A1I7EQY0_9BURK</name>
<gene>
    <name evidence="1" type="ORF">SAMN05192563_105215</name>
</gene>